<feature type="compositionally biased region" description="Low complexity" evidence="4">
    <location>
        <begin position="89"/>
        <end position="99"/>
    </location>
</feature>
<sequence>MGFSKKGSKNKQKNDKSAGSKHKKKVKLGKQIEGRNKVKASKKGAARHSGRGDAETKADSVDELFASLGDEDGLLDEEEVGGDGDADDASSCSDSSAGAFQDVEDGDDLGIEDLDALDEGGGKKGGTSEAQRHEKEMRAIKERDPEFYKFLVEQDKQLLDFRADEVRGRSSAGPDDDDLGEGEEEEREEDDEEDFAAVQAGDRDQAAASGRLLTLERFKQIEASASTSFTAFKAALNAYHTAVRSIEGAPEAEGDFETQEVPTGDKEGQVMRQKQVQKQRKSAEKERNKSAASRRRTQRSLMTIDGEATFSEILEWSIANLPVLLRQYGGMEQQGAAAVGAKKDKKAKFKGRGKKGGKATAAQEAAEAEALSAAGLFDPTQLEKWRRIKVLGNIFWDETLFLLTHLAAPAMLEYVLKHVSSPEALCWLWPFKHLRKRYLRRCCSLWALGGPQTSQSVRLLAFLFIRNTAAMAKNVPSAGGGGRDSEVPQLELLMKNVLRAFSEAASTGYSWRSLSNFRFMENCILELFRVDDATAYRVGYVCIRQLALILRNASVATSQGTSTHSKGGSSTKSLRALKKKRLKEQKQKLQKKSGKAQKQQPKSGKKKSSTQLKQVEALVSWPFVRAIYLWTKAVGSVPALRPLAYPLSMITTGAVKSRLSSLQHFPFVFHGLHCLNQLSVSLQAFVPVSSHLLKSLTVLLQAMEKEKKRPSWGEEANYEEENGGSPDAYKKGATVAKAPEVQVLLHFAQGQVFETLTHEAVGSSLFALFTDHLGLLSRSAAFPEVVAPVLLHLRRHSKTCRSVALKKQLKSLLGLCDESAQSVRLHREALTQAPPAGQLLLLSAEATPLARKRTELLRLRVAEERQCVEVEVRTVNQPALTGRELKQQQRKEERAKQRGGEAGEDGEEGPTKKLKSSEKQSAKALRRARNSAAAVAEAGGANAHTDLVEEMGFSSGED</sequence>
<comment type="subcellular location">
    <subcellularLocation>
        <location evidence="1">Nucleus</location>
    </subcellularLocation>
</comment>
<dbReference type="EMBL" id="CAJNNV010003357">
    <property type="protein sequence ID" value="CAE8588873.1"/>
    <property type="molecule type" value="Genomic_DNA"/>
</dbReference>
<evidence type="ECO:0000313" key="7">
    <source>
        <dbReference type="Proteomes" id="UP000626109"/>
    </source>
</evidence>
<dbReference type="PANTHER" id="PTHR12687:SF4">
    <property type="entry name" value="NUCLEOLAR COMPLEX PROTEIN 2 HOMOLOG"/>
    <property type="match status" value="1"/>
</dbReference>
<evidence type="ECO:0000256" key="4">
    <source>
        <dbReference type="SAM" id="MobiDB-lite"/>
    </source>
</evidence>
<dbReference type="GO" id="GO:0030690">
    <property type="term" value="C:Noc1p-Noc2p complex"/>
    <property type="evidence" value="ECO:0007669"/>
    <property type="project" value="TreeGrafter"/>
</dbReference>
<dbReference type="GO" id="GO:0005654">
    <property type="term" value="C:nucleoplasm"/>
    <property type="evidence" value="ECO:0007669"/>
    <property type="project" value="TreeGrafter"/>
</dbReference>
<feature type="compositionally biased region" description="Basic residues" evidence="4">
    <location>
        <begin position="585"/>
        <end position="595"/>
    </location>
</feature>
<comment type="caution">
    <text evidence="6">The sequence shown here is derived from an EMBL/GenBank/DDBJ whole genome shotgun (WGS) entry which is preliminary data.</text>
</comment>
<evidence type="ECO:0000313" key="8">
    <source>
        <dbReference type="Proteomes" id="UP000654075"/>
    </source>
</evidence>
<feature type="compositionally biased region" description="Basic and acidic residues" evidence="4">
    <location>
        <begin position="909"/>
        <end position="921"/>
    </location>
</feature>
<feature type="compositionally biased region" description="Basic and acidic residues" evidence="4">
    <location>
        <begin position="130"/>
        <end position="140"/>
    </location>
</feature>
<feature type="compositionally biased region" description="Basic and acidic residues" evidence="4">
    <location>
        <begin position="883"/>
        <end position="901"/>
    </location>
</feature>
<evidence type="ECO:0000256" key="2">
    <source>
        <dbReference type="ARBA" id="ARBA00005907"/>
    </source>
</evidence>
<dbReference type="AlphaFoldDB" id="A0A813H9X6"/>
<dbReference type="Pfam" id="PF03715">
    <property type="entry name" value="Noc2"/>
    <property type="match status" value="1"/>
</dbReference>
<evidence type="ECO:0000256" key="3">
    <source>
        <dbReference type="ARBA" id="ARBA00023242"/>
    </source>
</evidence>
<proteinExistence type="inferred from homology"/>
<dbReference type="EMBL" id="CAJNNW010001136">
    <property type="protein sequence ID" value="CAE8634703.1"/>
    <property type="molecule type" value="Genomic_DNA"/>
</dbReference>
<organism evidence="6 7">
    <name type="scientific">Polarella glacialis</name>
    <name type="common">Dinoflagellate</name>
    <dbReference type="NCBI Taxonomy" id="89957"/>
    <lineage>
        <taxon>Eukaryota</taxon>
        <taxon>Sar</taxon>
        <taxon>Alveolata</taxon>
        <taxon>Dinophyceae</taxon>
        <taxon>Suessiales</taxon>
        <taxon>Suessiaceae</taxon>
        <taxon>Polarella</taxon>
    </lineage>
</organism>
<name>A0A813H9X6_POLGL</name>
<feature type="compositionally biased region" description="Basic residues" evidence="4">
    <location>
        <begin position="37"/>
        <end position="49"/>
    </location>
</feature>
<feature type="region of interest" description="Disordered" evidence="4">
    <location>
        <begin position="881"/>
        <end position="958"/>
    </location>
</feature>
<feature type="region of interest" description="Disordered" evidence="4">
    <location>
        <begin position="250"/>
        <end position="300"/>
    </location>
</feature>
<evidence type="ECO:0000256" key="1">
    <source>
        <dbReference type="ARBA" id="ARBA00004123"/>
    </source>
</evidence>
<dbReference type="Proteomes" id="UP000654075">
    <property type="component" value="Unassembled WGS sequence"/>
</dbReference>
<evidence type="ECO:0008006" key="9">
    <source>
        <dbReference type="Google" id="ProtNLM"/>
    </source>
</evidence>
<feature type="compositionally biased region" description="Basic and acidic residues" evidence="4">
    <location>
        <begin position="50"/>
        <end position="60"/>
    </location>
</feature>
<gene>
    <name evidence="5" type="ORF">PGLA1383_LOCUS7655</name>
    <name evidence="6" type="ORF">PGLA2088_LOCUS1474</name>
</gene>
<dbReference type="Proteomes" id="UP000626109">
    <property type="component" value="Unassembled WGS sequence"/>
</dbReference>
<dbReference type="OMA" id="GCLRYYL"/>
<keyword evidence="3" id="KW-0539">Nucleus</keyword>
<accession>A0A813H9X6</accession>
<evidence type="ECO:0000313" key="6">
    <source>
        <dbReference type="EMBL" id="CAE8634703.1"/>
    </source>
</evidence>
<feature type="compositionally biased region" description="Basic residues" evidence="4">
    <location>
        <begin position="19"/>
        <end position="28"/>
    </location>
</feature>
<feature type="compositionally biased region" description="Acidic residues" evidence="4">
    <location>
        <begin position="174"/>
        <end position="195"/>
    </location>
</feature>
<reference evidence="6" key="1">
    <citation type="submission" date="2021-02" db="EMBL/GenBank/DDBJ databases">
        <authorList>
            <person name="Dougan E. K."/>
            <person name="Rhodes N."/>
            <person name="Thang M."/>
            <person name="Chan C."/>
        </authorList>
    </citation>
    <scope>NUCLEOTIDE SEQUENCE</scope>
</reference>
<feature type="compositionally biased region" description="Low complexity" evidence="4">
    <location>
        <begin position="930"/>
        <end position="943"/>
    </location>
</feature>
<dbReference type="GO" id="GO:0030691">
    <property type="term" value="C:Noc2p-Noc3p complex"/>
    <property type="evidence" value="ECO:0007669"/>
    <property type="project" value="TreeGrafter"/>
</dbReference>
<feature type="region of interest" description="Disordered" evidence="4">
    <location>
        <begin position="162"/>
        <end position="205"/>
    </location>
</feature>
<comment type="similarity">
    <text evidence="2">Belongs to the NOC2 family.</text>
</comment>
<feature type="compositionally biased region" description="Acidic residues" evidence="4">
    <location>
        <begin position="69"/>
        <end position="88"/>
    </location>
</feature>
<feature type="region of interest" description="Disordered" evidence="4">
    <location>
        <begin position="585"/>
        <end position="609"/>
    </location>
</feature>
<feature type="compositionally biased region" description="Acidic residues" evidence="4">
    <location>
        <begin position="102"/>
        <end position="118"/>
    </location>
</feature>
<keyword evidence="8" id="KW-1185">Reference proteome</keyword>
<feature type="region of interest" description="Disordered" evidence="4">
    <location>
        <begin position="1"/>
        <end position="140"/>
    </location>
</feature>
<dbReference type="PANTHER" id="PTHR12687">
    <property type="entry name" value="NUCLEOLAR COMPLEX 2 AND RAD4-RELATED"/>
    <property type="match status" value="1"/>
</dbReference>
<dbReference type="OrthoDB" id="2414723at2759"/>
<protein>
    <recommendedName>
        <fullName evidence="9">Nucleolar complex protein 2 homolog</fullName>
    </recommendedName>
</protein>
<evidence type="ECO:0000313" key="5">
    <source>
        <dbReference type="EMBL" id="CAE8588873.1"/>
    </source>
</evidence>
<dbReference type="GO" id="GO:0042273">
    <property type="term" value="P:ribosomal large subunit biogenesis"/>
    <property type="evidence" value="ECO:0007669"/>
    <property type="project" value="TreeGrafter"/>
</dbReference>
<dbReference type="GO" id="GO:0005730">
    <property type="term" value="C:nucleolus"/>
    <property type="evidence" value="ECO:0007669"/>
    <property type="project" value="TreeGrafter"/>
</dbReference>
<feature type="compositionally biased region" description="Basic residues" evidence="4">
    <location>
        <begin position="1"/>
        <end position="11"/>
    </location>
</feature>
<dbReference type="InterPro" id="IPR005343">
    <property type="entry name" value="Noc2"/>
</dbReference>